<dbReference type="GO" id="GO:0016020">
    <property type="term" value="C:membrane"/>
    <property type="evidence" value="ECO:0007669"/>
    <property type="project" value="UniProtKB-SubCell"/>
</dbReference>
<feature type="transmembrane region" description="Helical" evidence="5">
    <location>
        <begin position="70"/>
        <end position="88"/>
    </location>
</feature>
<keyword evidence="2 5" id="KW-0812">Transmembrane</keyword>
<dbReference type="PANTHER" id="PTHR23514">
    <property type="entry name" value="BYPASS OF STOP CODON PROTEIN 6"/>
    <property type="match status" value="1"/>
</dbReference>
<feature type="transmembrane region" description="Helical" evidence="5">
    <location>
        <begin position="198"/>
        <end position="222"/>
    </location>
</feature>
<feature type="transmembrane region" description="Helical" evidence="5">
    <location>
        <begin position="156"/>
        <end position="178"/>
    </location>
</feature>
<organism evidence="7 8">
    <name type="scientific">Photorhabdus stackebrandtii</name>
    <dbReference type="NCBI Taxonomy" id="1123042"/>
    <lineage>
        <taxon>Bacteria</taxon>
        <taxon>Pseudomonadati</taxon>
        <taxon>Pseudomonadota</taxon>
        <taxon>Gammaproteobacteria</taxon>
        <taxon>Enterobacterales</taxon>
        <taxon>Morganellaceae</taxon>
        <taxon>Photorhabdus</taxon>
    </lineage>
</organism>
<reference evidence="7 8" key="1">
    <citation type="submission" date="2018-02" db="EMBL/GenBank/DDBJ databases">
        <authorList>
            <person name="Machado R.A."/>
        </authorList>
    </citation>
    <scope>NUCLEOTIDE SEQUENCE [LARGE SCALE GENOMIC DNA]</scope>
    <source>
        <strain evidence="7 8">DSM 23271</strain>
    </source>
</reference>
<feature type="transmembrane region" description="Helical" evidence="5">
    <location>
        <begin position="353"/>
        <end position="371"/>
    </location>
</feature>
<feature type="transmembrane region" description="Helical" evidence="5">
    <location>
        <begin position="131"/>
        <end position="150"/>
    </location>
</feature>
<dbReference type="SUPFAM" id="SSF103473">
    <property type="entry name" value="MFS general substrate transporter"/>
    <property type="match status" value="1"/>
</dbReference>
<feature type="transmembrane region" description="Helical" evidence="5">
    <location>
        <begin position="322"/>
        <end position="347"/>
    </location>
</feature>
<keyword evidence="3 5" id="KW-1133">Transmembrane helix</keyword>
<evidence type="ECO:0000256" key="1">
    <source>
        <dbReference type="ARBA" id="ARBA00004141"/>
    </source>
</evidence>
<name>A0A7X5QMZ9_9GAMM</name>
<accession>A0A7X5QMZ9</accession>
<evidence type="ECO:0000313" key="7">
    <source>
        <dbReference type="EMBL" id="NHB97363.1"/>
    </source>
</evidence>
<feature type="transmembrane region" description="Helical" evidence="5">
    <location>
        <begin position="7"/>
        <end position="28"/>
    </location>
</feature>
<feature type="transmembrane region" description="Helical" evidence="5">
    <location>
        <begin position="40"/>
        <end position="63"/>
    </location>
</feature>
<keyword evidence="8" id="KW-1185">Reference proteome</keyword>
<protein>
    <submittedName>
        <fullName evidence="7">MFS transporter</fullName>
    </submittedName>
</protein>
<proteinExistence type="predicted"/>
<keyword evidence="4 5" id="KW-0472">Membrane</keyword>
<evidence type="ECO:0000256" key="2">
    <source>
        <dbReference type="ARBA" id="ARBA00022692"/>
    </source>
</evidence>
<dbReference type="PROSITE" id="PS50850">
    <property type="entry name" value="MFS"/>
    <property type="match status" value="1"/>
</dbReference>
<evidence type="ECO:0000259" key="6">
    <source>
        <dbReference type="PROSITE" id="PS50850"/>
    </source>
</evidence>
<dbReference type="InterPro" id="IPR036259">
    <property type="entry name" value="MFS_trans_sf"/>
</dbReference>
<feature type="transmembrane region" description="Helical" evidence="5">
    <location>
        <begin position="265"/>
        <end position="283"/>
    </location>
</feature>
<dbReference type="InterPro" id="IPR020846">
    <property type="entry name" value="MFS_dom"/>
</dbReference>
<comment type="subcellular location">
    <subcellularLocation>
        <location evidence="1">Membrane</location>
        <topology evidence="1">Multi-pass membrane protein</topology>
    </subcellularLocation>
</comment>
<feature type="transmembrane region" description="Helical" evidence="5">
    <location>
        <begin position="94"/>
        <end position="119"/>
    </location>
</feature>
<dbReference type="Gene3D" id="1.20.1250.20">
    <property type="entry name" value="MFS general substrate transporter like domains"/>
    <property type="match status" value="2"/>
</dbReference>
<feature type="domain" description="Major facilitator superfamily (MFS) profile" evidence="6">
    <location>
        <begin position="198"/>
        <end position="376"/>
    </location>
</feature>
<dbReference type="Pfam" id="PF07690">
    <property type="entry name" value="MFS_1"/>
    <property type="match status" value="2"/>
</dbReference>
<dbReference type="InterPro" id="IPR051788">
    <property type="entry name" value="MFS_Transporter"/>
</dbReference>
<evidence type="ECO:0000256" key="3">
    <source>
        <dbReference type="ARBA" id="ARBA00022989"/>
    </source>
</evidence>
<sequence length="376" mass="39666">MMNQIRATRIVFFAAGVGISAWAPLIPLVKNNLNIEADTLGLLLFFLGLGSIISMPVTGLLSARFGCRRVITLSGICTIIMLPFLVMVSNPTQLGLALFLFGASIGTVDVSMNIQAVVVEKNAKRSLMSGFHGFFSLGGIFGASGVSALLYFNYAAIATCLIVSLMLIVLFSLAYSGLIHETNLNYKADKKIAFPRGIVIVACLLCLMMGIIEGSVIDWSAIFLSGERGISTSLSGLGYAAFAATMTIGRFMGDRLISRIGGRKVFFIGTATIAIGFFLIVSWDEFAISMVGFALIGLGASNIVPILCSISGSQKIMPPSHAVAAIVTFGYSGIMAGPALIGFVAQYTSLETAFTALAVGALIMMANMTVVKDLPK</sequence>
<dbReference type="GO" id="GO:0022857">
    <property type="term" value="F:transmembrane transporter activity"/>
    <property type="evidence" value="ECO:0007669"/>
    <property type="project" value="InterPro"/>
</dbReference>
<dbReference type="Proteomes" id="UP000547931">
    <property type="component" value="Unassembled WGS sequence"/>
</dbReference>
<evidence type="ECO:0000256" key="5">
    <source>
        <dbReference type="SAM" id="Phobius"/>
    </source>
</evidence>
<comment type="caution">
    <text evidence="7">The sequence shown here is derived from an EMBL/GenBank/DDBJ whole genome shotgun (WGS) entry which is preliminary data.</text>
</comment>
<evidence type="ECO:0000313" key="8">
    <source>
        <dbReference type="Proteomes" id="UP000547931"/>
    </source>
</evidence>
<feature type="transmembrane region" description="Helical" evidence="5">
    <location>
        <begin position="234"/>
        <end position="253"/>
    </location>
</feature>
<dbReference type="CDD" id="cd17393">
    <property type="entry name" value="MFS_MosC_like"/>
    <property type="match status" value="1"/>
</dbReference>
<dbReference type="PANTHER" id="PTHR23514:SF13">
    <property type="entry name" value="INNER MEMBRANE PROTEIN YBJJ"/>
    <property type="match status" value="1"/>
</dbReference>
<feature type="transmembrane region" description="Helical" evidence="5">
    <location>
        <begin position="289"/>
        <end position="310"/>
    </location>
</feature>
<dbReference type="EMBL" id="PUJV01000014">
    <property type="protein sequence ID" value="NHB97363.1"/>
    <property type="molecule type" value="Genomic_DNA"/>
</dbReference>
<evidence type="ECO:0000256" key="4">
    <source>
        <dbReference type="ARBA" id="ARBA00023136"/>
    </source>
</evidence>
<dbReference type="AlphaFoldDB" id="A0A7X5QMZ9"/>
<gene>
    <name evidence="7" type="ORF">C5470_13530</name>
</gene>
<dbReference type="InterPro" id="IPR011701">
    <property type="entry name" value="MFS"/>
</dbReference>